<comment type="caution">
    <text evidence="2">The sequence shown here is derived from an EMBL/GenBank/DDBJ whole genome shotgun (WGS) entry which is preliminary data.</text>
</comment>
<reference evidence="2 3" key="2">
    <citation type="submission" date="2019-02" db="EMBL/GenBank/DDBJ databases">
        <title>'Lichenibacterium ramalinii' gen. nov. sp. nov., 'Lichenibacterium minor' gen. nov. sp. nov.</title>
        <authorList>
            <person name="Pankratov T."/>
        </authorList>
    </citation>
    <scope>NUCLEOTIDE SEQUENCE [LARGE SCALE GENOMIC DNA]</scope>
    <source>
        <strain evidence="2 3">RmlP026</strain>
    </source>
</reference>
<dbReference type="EMBL" id="QYBB01000069">
    <property type="protein sequence ID" value="RYC29116.1"/>
    <property type="molecule type" value="Genomic_DNA"/>
</dbReference>
<evidence type="ECO:0000313" key="2">
    <source>
        <dbReference type="EMBL" id="RYC29116.1"/>
    </source>
</evidence>
<keyword evidence="1" id="KW-0732">Signal</keyword>
<feature type="signal peptide" evidence="1">
    <location>
        <begin position="1"/>
        <end position="24"/>
    </location>
</feature>
<feature type="chain" id="PRO_5020470932" evidence="1">
    <location>
        <begin position="25"/>
        <end position="289"/>
    </location>
</feature>
<reference evidence="2 3" key="1">
    <citation type="submission" date="2018-12" db="EMBL/GenBank/DDBJ databases">
        <authorList>
            <person name="Grouzdev D.S."/>
            <person name="Krutkina M.S."/>
        </authorList>
    </citation>
    <scope>NUCLEOTIDE SEQUENCE [LARGE SCALE GENOMIC DNA]</scope>
    <source>
        <strain evidence="2 3">RmlP026</strain>
    </source>
</reference>
<dbReference type="AlphaFoldDB" id="A0A4Q2U335"/>
<keyword evidence="3" id="KW-1185">Reference proteome</keyword>
<organism evidence="2 3">
    <name type="scientific">Lichenibacterium minor</name>
    <dbReference type="NCBI Taxonomy" id="2316528"/>
    <lineage>
        <taxon>Bacteria</taxon>
        <taxon>Pseudomonadati</taxon>
        <taxon>Pseudomonadota</taxon>
        <taxon>Alphaproteobacteria</taxon>
        <taxon>Hyphomicrobiales</taxon>
        <taxon>Lichenihabitantaceae</taxon>
        <taxon>Lichenibacterium</taxon>
    </lineage>
</organism>
<dbReference type="InterPro" id="IPR025737">
    <property type="entry name" value="FApF"/>
</dbReference>
<name>A0A4Q2U335_9HYPH</name>
<proteinExistence type="predicted"/>
<evidence type="ECO:0000256" key="1">
    <source>
        <dbReference type="SAM" id="SignalP"/>
    </source>
</evidence>
<gene>
    <name evidence="2" type="ORF">D3273_25640</name>
</gene>
<protein>
    <submittedName>
        <fullName evidence="2">Transporter</fullName>
    </submittedName>
</protein>
<dbReference type="OrthoDB" id="189778at2"/>
<sequence length="289" mass="30584">MRFTTAFLTSLACCLTMLSGPATAGDPSAGKSSYSLFDPTPDSALRSFIPDRPLNSISPFTIDAGRLQVESDVLDFSQSSDRRTTTGTLESLDPEVRLGLTQSLEFDLLTAGLLSDQTTANRTGRVTSHDIGTGAVTLQARYNFFGNEGGTYALALAPFVSIPSGDRHFGIQRVDGGIIAPLSINLPSDFQLVLETEIQAMRNGTGPAFASFTNIANLSHAVPGVDHLTASVEFTSVVNADRLTPDTYTAEAALAYLVTPTTQVDLGGFVGLNRAAPDFQISAGVAHRF</sequence>
<accession>A0A4Q2U335</accession>
<dbReference type="Pfam" id="PF13557">
    <property type="entry name" value="Phenol_MetA_deg"/>
    <property type="match status" value="1"/>
</dbReference>
<evidence type="ECO:0000313" key="3">
    <source>
        <dbReference type="Proteomes" id="UP000290759"/>
    </source>
</evidence>
<dbReference type="Proteomes" id="UP000290759">
    <property type="component" value="Unassembled WGS sequence"/>
</dbReference>